<dbReference type="InterPro" id="IPR038763">
    <property type="entry name" value="DHH_sf"/>
</dbReference>
<dbReference type="PANTHER" id="PTHR42146:SF1">
    <property type="entry name" value="OLIGORIBONUCLEASE NRNB"/>
    <property type="match status" value="1"/>
</dbReference>
<dbReference type="InterPro" id="IPR052968">
    <property type="entry name" value="Nucleotide_metab_enz"/>
</dbReference>
<organism evidence="1">
    <name type="scientific">Catovirus CTV1</name>
    <dbReference type="NCBI Taxonomy" id="1977631"/>
    <lineage>
        <taxon>Viruses</taxon>
        <taxon>Varidnaviria</taxon>
        <taxon>Bamfordvirae</taxon>
        <taxon>Nucleocytoviricota</taxon>
        <taxon>Megaviricetes</taxon>
        <taxon>Imitervirales</taxon>
        <taxon>Mimiviridae</taxon>
        <taxon>Klosneuvirinae</taxon>
        <taxon>Catovirus</taxon>
    </lineage>
</organism>
<dbReference type="SUPFAM" id="SSF64182">
    <property type="entry name" value="DHH phosphoesterases"/>
    <property type="match status" value="1"/>
</dbReference>
<gene>
    <name evidence="1" type="ORF">Catovirus_1_898</name>
</gene>
<evidence type="ECO:0000313" key="1">
    <source>
        <dbReference type="EMBL" id="ARF08848.1"/>
    </source>
</evidence>
<name>A0A1V0SB16_9VIRU</name>
<evidence type="ECO:0008006" key="2">
    <source>
        <dbReference type="Google" id="ProtNLM"/>
    </source>
</evidence>
<protein>
    <recommendedName>
        <fullName evidence="2">DHH family phosphohydrolase</fullName>
    </recommendedName>
</protein>
<reference evidence="1" key="1">
    <citation type="journal article" date="2017" name="Science">
        <title>Giant viruses with an expanded complement of translation system components.</title>
        <authorList>
            <person name="Schulz F."/>
            <person name="Yutin N."/>
            <person name="Ivanova N.N."/>
            <person name="Ortega D.R."/>
            <person name="Lee T.K."/>
            <person name="Vierheilig J."/>
            <person name="Daims H."/>
            <person name="Horn M."/>
            <person name="Wagner M."/>
            <person name="Jensen G.J."/>
            <person name="Kyrpides N.C."/>
            <person name="Koonin E.V."/>
            <person name="Woyke T."/>
        </authorList>
    </citation>
    <scope>NUCLEOTIDE SEQUENCE</scope>
    <source>
        <strain evidence="1">CTV1</strain>
    </source>
</reference>
<dbReference type="EMBL" id="KY684083">
    <property type="protein sequence ID" value="ARF08848.1"/>
    <property type="molecule type" value="Genomic_DNA"/>
</dbReference>
<proteinExistence type="predicted"/>
<dbReference type="Gene3D" id="3.10.310.30">
    <property type="match status" value="1"/>
</dbReference>
<sequence>MQTNNELYDYVIYHKNCLDGFTGFFILTLTNLISDKAIVYSDVPSANHLPPNIDGKNVIIIDVAYKKNIVAEILKRSHKMTFIDHHISIRDDILSLQPSPPHEIVYNENKSGASLVWNYFFKQSKVPYFVRYIEDNDIGAWKMKHTLPFISALSVKYPIINTKENLENWKKLFDKTEIVNLIKRGNIYGEYRDHLIDMNLKKYSIEAFPGEKIYNDYFPFFKSIGQYKVVVYNGGGCPSSSHLSVKFLENIDCDFVIFWVLNLDRKEYIIQFRSANVDVASIAKLFGGGGHTLASACSIPSNKYNILDLFMSESLPRSYQ</sequence>
<dbReference type="PANTHER" id="PTHR42146">
    <property type="entry name" value="3',5'-CYCLIC-NUCLEOTIDE PHOSPHODIESTERASE"/>
    <property type="match status" value="1"/>
</dbReference>
<accession>A0A1V0SB16</accession>